<proteinExistence type="predicted"/>
<sequence>MTARLRFAHSAATGGAVVLLSRHSELEPRRVLLEDARSKRSFKRGSSRRKPSDIASRMLSATYTSDRGLSGDAMRLLRLPTSVMRRSPHQPSRCSISRLDSMKPFSICACIHTLESSASDDALNTLILAPKASCSTITACASCI</sequence>
<dbReference type="Proteomes" id="UP000028582">
    <property type="component" value="Unassembled WGS sequence"/>
</dbReference>
<organism evidence="2 3">
    <name type="scientific">Phytophthora nicotianae P1976</name>
    <dbReference type="NCBI Taxonomy" id="1317066"/>
    <lineage>
        <taxon>Eukaryota</taxon>
        <taxon>Sar</taxon>
        <taxon>Stramenopiles</taxon>
        <taxon>Oomycota</taxon>
        <taxon>Peronosporomycetes</taxon>
        <taxon>Peronosporales</taxon>
        <taxon>Peronosporaceae</taxon>
        <taxon>Phytophthora</taxon>
    </lineage>
</organism>
<dbReference type="EMBL" id="ANJA01000358">
    <property type="protein sequence ID" value="ETO84125.1"/>
    <property type="molecule type" value="Genomic_DNA"/>
</dbReference>
<gene>
    <name evidence="2" type="ORF">F444_01941</name>
</gene>
<name>A0A081AZ14_PHYNI</name>
<reference evidence="2 3" key="1">
    <citation type="submission" date="2013-11" db="EMBL/GenBank/DDBJ databases">
        <title>The Genome Sequence of Phytophthora parasitica P1976.</title>
        <authorList>
            <consortium name="The Broad Institute Genomics Platform"/>
            <person name="Russ C."/>
            <person name="Tyler B."/>
            <person name="Panabieres F."/>
            <person name="Shan W."/>
            <person name="Tripathy S."/>
            <person name="Grunwald N."/>
            <person name="Machado M."/>
            <person name="Johnson C.S."/>
            <person name="Walker B."/>
            <person name="Young S."/>
            <person name="Zeng Q."/>
            <person name="Gargeya S."/>
            <person name="Fitzgerald M."/>
            <person name="Haas B."/>
            <person name="Abouelleil A."/>
            <person name="Allen A.W."/>
            <person name="Alvarado L."/>
            <person name="Arachchi H.M."/>
            <person name="Berlin A.M."/>
            <person name="Chapman S.B."/>
            <person name="Gainer-Dewar J."/>
            <person name="Goldberg J."/>
            <person name="Griggs A."/>
            <person name="Gujja S."/>
            <person name="Hansen M."/>
            <person name="Howarth C."/>
            <person name="Imamovic A."/>
            <person name="Ireland A."/>
            <person name="Larimer J."/>
            <person name="McCowan C."/>
            <person name="Murphy C."/>
            <person name="Pearson M."/>
            <person name="Poon T.W."/>
            <person name="Priest M."/>
            <person name="Roberts A."/>
            <person name="Saif S."/>
            <person name="Shea T."/>
            <person name="Sisk P."/>
            <person name="Sykes S."/>
            <person name="Wortman J."/>
            <person name="Nusbaum C."/>
            <person name="Birren B."/>
        </authorList>
    </citation>
    <scope>NUCLEOTIDE SEQUENCE [LARGE SCALE GENOMIC DNA]</scope>
    <source>
        <strain evidence="2 3">P1976</strain>
    </source>
</reference>
<protein>
    <submittedName>
        <fullName evidence="2">Uncharacterized protein</fullName>
    </submittedName>
</protein>
<feature type="region of interest" description="Disordered" evidence="1">
    <location>
        <begin position="38"/>
        <end position="57"/>
    </location>
</feature>
<comment type="caution">
    <text evidence="2">The sequence shown here is derived from an EMBL/GenBank/DDBJ whole genome shotgun (WGS) entry which is preliminary data.</text>
</comment>
<evidence type="ECO:0000313" key="2">
    <source>
        <dbReference type="EMBL" id="ETO84125.1"/>
    </source>
</evidence>
<dbReference type="AlphaFoldDB" id="A0A081AZ14"/>
<feature type="compositionally biased region" description="Basic residues" evidence="1">
    <location>
        <begin position="39"/>
        <end position="49"/>
    </location>
</feature>
<accession>A0A081AZ14</accession>
<evidence type="ECO:0000313" key="3">
    <source>
        <dbReference type="Proteomes" id="UP000028582"/>
    </source>
</evidence>
<evidence type="ECO:0000256" key="1">
    <source>
        <dbReference type="SAM" id="MobiDB-lite"/>
    </source>
</evidence>